<name>A0A5C3M8F5_9AGAR</name>
<evidence type="ECO:0000256" key="1">
    <source>
        <dbReference type="SAM" id="MobiDB-lite"/>
    </source>
</evidence>
<sequence>MSQESSQSSQLSRLSITSQSWSESSKCSPPDQAFMYLPGLNEMYPTADARMNFLYDEIGRPTGCSSRPDFESRRILVDNAMPLPRDTMPMISTPTGLTYTHARINNRESLRLESHRGTSSGTETPLPFSDEPPLISTYKDASFLRSEQGSNASRVTLSKRQEFSQRDVSKLVTEQNIY</sequence>
<dbReference type="Proteomes" id="UP000308652">
    <property type="component" value="Unassembled WGS sequence"/>
</dbReference>
<gene>
    <name evidence="2" type="ORF">BDQ12DRAFT_392897</name>
</gene>
<proteinExistence type="predicted"/>
<evidence type="ECO:0000313" key="2">
    <source>
        <dbReference type="EMBL" id="TFK41689.1"/>
    </source>
</evidence>
<feature type="region of interest" description="Disordered" evidence="1">
    <location>
        <begin position="1"/>
        <end position="29"/>
    </location>
</feature>
<accession>A0A5C3M8F5</accession>
<dbReference type="AlphaFoldDB" id="A0A5C3M8F5"/>
<keyword evidence="3" id="KW-1185">Reference proteome</keyword>
<organism evidence="2 3">
    <name type="scientific">Crucibulum laeve</name>
    <dbReference type="NCBI Taxonomy" id="68775"/>
    <lineage>
        <taxon>Eukaryota</taxon>
        <taxon>Fungi</taxon>
        <taxon>Dikarya</taxon>
        <taxon>Basidiomycota</taxon>
        <taxon>Agaricomycotina</taxon>
        <taxon>Agaricomycetes</taxon>
        <taxon>Agaricomycetidae</taxon>
        <taxon>Agaricales</taxon>
        <taxon>Agaricineae</taxon>
        <taxon>Nidulariaceae</taxon>
        <taxon>Crucibulum</taxon>
    </lineage>
</organism>
<reference evidence="2 3" key="1">
    <citation type="journal article" date="2019" name="Nat. Ecol. Evol.">
        <title>Megaphylogeny resolves global patterns of mushroom evolution.</title>
        <authorList>
            <person name="Varga T."/>
            <person name="Krizsan K."/>
            <person name="Foldi C."/>
            <person name="Dima B."/>
            <person name="Sanchez-Garcia M."/>
            <person name="Sanchez-Ramirez S."/>
            <person name="Szollosi G.J."/>
            <person name="Szarkandi J.G."/>
            <person name="Papp V."/>
            <person name="Albert L."/>
            <person name="Andreopoulos W."/>
            <person name="Angelini C."/>
            <person name="Antonin V."/>
            <person name="Barry K.W."/>
            <person name="Bougher N.L."/>
            <person name="Buchanan P."/>
            <person name="Buyck B."/>
            <person name="Bense V."/>
            <person name="Catcheside P."/>
            <person name="Chovatia M."/>
            <person name="Cooper J."/>
            <person name="Damon W."/>
            <person name="Desjardin D."/>
            <person name="Finy P."/>
            <person name="Geml J."/>
            <person name="Haridas S."/>
            <person name="Hughes K."/>
            <person name="Justo A."/>
            <person name="Karasinski D."/>
            <person name="Kautmanova I."/>
            <person name="Kiss B."/>
            <person name="Kocsube S."/>
            <person name="Kotiranta H."/>
            <person name="LaButti K.M."/>
            <person name="Lechner B.E."/>
            <person name="Liimatainen K."/>
            <person name="Lipzen A."/>
            <person name="Lukacs Z."/>
            <person name="Mihaltcheva S."/>
            <person name="Morgado L.N."/>
            <person name="Niskanen T."/>
            <person name="Noordeloos M.E."/>
            <person name="Ohm R.A."/>
            <person name="Ortiz-Santana B."/>
            <person name="Ovrebo C."/>
            <person name="Racz N."/>
            <person name="Riley R."/>
            <person name="Savchenko A."/>
            <person name="Shiryaev A."/>
            <person name="Soop K."/>
            <person name="Spirin V."/>
            <person name="Szebenyi C."/>
            <person name="Tomsovsky M."/>
            <person name="Tulloss R.E."/>
            <person name="Uehling J."/>
            <person name="Grigoriev I.V."/>
            <person name="Vagvolgyi C."/>
            <person name="Papp T."/>
            <person name="Martin F.M."/>
            <person name="Miettinen O."/>
            <person name="Hibbett D.S."/>
            <person name="Nagy L.G."/>
        </authorList>
    </citation>
    <scope>NUCLEOTIDE SEQUENCE [LARGE SCALE GENOMIC DNA]</scope>
    <source>
        <strain evidence="2 3">CBS 166.37</strain>
    </source>
</reference>
<feature type="compositionally biased region" description="Low complexity" evidence="1">
    <location>
        <begin position="1"/>
        <end position="20"/>
    </location>
</feature>
<protein>
    <submittedName>
        <fullName evidence="2">Uncharacterized protein</fullName>
    </submittedName>
</protein>
<evidence type="ECO:0000313" key="3">
    <source>
        <dbReference type="Proteomes" id="UP000308652"/>
    </source>
</evidence>
<feature type="region of interest" description="Disordered" evidence="1">
    <location>
        <begin position="113"/>
        <end position="132"/>
    </location>
</feature>
<dbReference type="EMBL" id="ML213594">
    <property type="protein sequence ID" value="TFK41689.1"/>
    <property type="molecule type" value="Genomic_DNA"/>
</dbReference>